<dbReference type="EMBL" id="JACOOZ010000003">
    <property type="protein sequence ID" value="MBC5667344.1"/>
    <property type="molecule type" value="Genomic_DNA"/>
</dbReference>
<evidence type="ECO:0000313" key="1">
    <source>
        <dbReference type="EMBL" id="MBC5667344.1"/>
    </source>
</evidence>
<proteinExistence type="predicted"/>
<dbReference type="Proteomes" id="UP000597877">
    <property type="component" value="Unassembled WGS sequence"/>
</dbReference>
<keyword evidence="2" id="KW-1185">Reference proteome</keyword>
<evidence type="ECO:0008006" key="3">
    <source>
        <dbReference type="Google" id="ProtNLM"/>
    </source>
</evidence>
<evidence type="ECO:0000313" key="2">
    <source>
        <dbReference type="Proteomes" id="UP000597877"/>
    </source>
</evidence>
<accession>A0ABR7F158</accession>
<dbReference type="SUPFAM" id="SSF88946">
    <property type="entry name" value="Sigma2 domain of RNA polymerase sigma factors"/>
    <property type="match status" value="1"/>
</dbReference>
<protein>
    <recommendedName>
        <fullName evidence="3">RNA polymerase sigma factor, sigma-70 family</fullName>
    </recommendedName>
</protein>
<gene>
    <name evidence="1" type="ORF">H8S00_05005</name>
</gene>
<dbReference type="RefSeq" id="WP_186840126.1">
    <property type="nucleotide sequence ID" value="NZ_JACOOZ010000003.1"/>
</dbReference>
<sequence>MTKLNEKQMEIIYDYCNNNMKKLKMVCYPIIIRTGGISEKDHDDIFSLAQLLLYKAVEKYDENNAKGASFNTFFYNILSRRLYATYIRDKNRKCRSNMIEDENGNIVFIPDFSLDAPTEECLSMFERISSSYSLEEEVFKEEYSKEMKEYLSRLSRIQRIILTYLSEGYLPKEIQEMLHINETMYKDNHKAIMDEKNLRIIRSLIRR</sequence>
<organism evidence="1 2">
    <name type="scientific">Eubacterium segne</name>
    <dbReference type="NCBI Taxonomy" id="2763045"/>
    <lineage>
        <taxon>Bacteria</taxon>
        <taxon>Bacillati</taxon>
        <taxon>Bacillota</taxon>
        <taxon>Clostridia</taxon>
        <taxon>Eubacteriales</taxon>
        <taxon>Eubacteriaceae</taxon>
        <taxon>Eubacterium</taxon>
    </lineage>
</organism>
<name>A0ABR7F158_9FIRM</name>
<reference evidence="1 2" key="1">
    <citation type="submission" date="2020-08" db="EMBL/GenBank/DDBJ databases">
        <title>Genome public.</title>
        <authorList>
            <person name="Liu C."/>
            <person name="Sun Q."/>
        </authorList>
    </citation>
    <scope>NUCLEOTIDE SEQUENCE [LARGE SCALE GENOMIC DNA]</scope>
    <source>
        <strain evidence="1 2">BX4</strain>
    </source>
</reference>
<comment type="caution">
    <text evidence="1">The sequence shown here is derived from an EMBL/GenBank/DDBJ whole genome shotgun (WGS) entry which is preliminary data.</text>
</comment>
<dbReference type="InterPro" id="IPR013325">
    <property type="entry name" value="RNA_pol_sigma_r2"/>
</dbReference>